<reference evidence="2 3" key="1">
    <citation type="journal article" date="2021" name="bioRxiv">
        <title>Chromosome-scale and haplotype-resolved genome assembly of a tetraploid potato cultivar.</title>
        <authorList>
            <person name="Sun H."/>
            <person name="Jiao W.-B."/>
            <person name="Krause K."/>
            <person name="Campoy J.A."/>
            <person name="Goel M."/>
            <person name="Folz-Donahue K."/>
            <person name="Kukat C."/>
            <person name="Huettel B."/>
            <person name="Schneeberger K."/>
        </authorList>
    </citation>
    <scope>NUCLEOTIDE SEQUENCE [LARGE SCALE GENOMIC DNA]</scope>
    <source>
        <strain evidence="2">SolTubOtavaFocal</strain>
        <tissue evidence="2">Leaves</tissue>
    </source>
</reference>
<evidence type="ECO:0000313" key="2">
    <source>
        <dbReference type="EMBL" id="KAH0769417.1"/>
    </source>
</evidence>
<keyword evidence="1" id="KW-0812">Transmembrane</keyword>
<dbReference type="PANTHER" id="PTHR45662:SF13">
    <property type="entry name" value="PHOSPHOINOSITIDE PHOSPHATASE SAC6-LIKE"/>
    <property type="match status" value="1"/>
</dbReference>
<keyword evidence="3" id="KW-1185">Reference proteome</keyword>
<name>A0ABQ7VLJ6_SOLTU</name>
<sequence>MRRVWANHGDDISIQYSGTPALKGDFVRCGHRTALGDAVDLLQGHYIPAVSRDMKPSSQKGSIETKVVSLITYSAVIMLNMLLFIKFF</sequence>
<dbReference type="EMBL" id="JAIVGD010000011">
    <property type="protein sequence ID" value="KAH0769417.1"/>
    <property type="molecule type" value="Genomic_DNA"/>
</dbReference>
<comment type="caution">
    <text evidence="2">The sequence shown here is derived from an EMBL/GenBank/DDBJ whole genome shotgun (WGS) entry which is preliminary data.</text>
</comment>
<evidence type="ECO:0000313" key="3">
    <source>
        <dbReference type="Proteomes" id="UP000826656"/>
    </source>
</evidence>
<accession>A0ABQ7VLJ6</accession>
<evidence type="ECO:0000256" key="1">
    <source>
        <dbReference type="SAM" id="Phobius"/>
    </source>
</evidence>
<keyword evidence="1" id="KW-1133">Transmembrane helix</keyword>
<gene>
    <name evidence="2" type="ORF">KY290_013398</name>
</gene>
<keyword evidence="1" id="KW-0472">Membrane</keyword>
<organism evidence="2 3">
    <name type="scientific">Solanum tuberosum</name>
    <name type="common">Potato</name>
    <dbReference type="NCBI Taxonomy" id="4113"/>
    <lineage>
        <taxon>Eukaryota</taxon>
        <taxon>Viridiplantae</taxon>
        <taxon>Streptophyta</taxon>
        <taxon>Embryophyta</taxon>
        <taxon>Tracheophyta</taxon>
        <taxon>Spermatophyta</taxon>
        <taxon>Magnoliopsida</taxon>
        <taxon>eudicotyledons</taxon>
        <taxon>Gunneridae</taxon>
        <taxon>Pentapetalae</taxon>
        <taxon>asterids</taxon>
        <taxon>lamiids</taxon>
        <taxon>Solanales</taxon>
        <taxon>Solanaceae</taxon>
        <taxon>Solanoideae</taxon>
        <taxon>Solaneae</taxon>
        <taxon>Solanum</taxon>
    </lineage>
</organism>
<dbReference type="Proteomes" id="UP000826656">
    <property type="component" value="Unassembled WGS sequence"/>
</dbReference>
<protein>
    <submittedName>
        <fullName evidence="2">Uncharacterized protein</fullName>
    </submittedName>
</protein>
<feature type="transmembrane region" description="Helical" evidence="1">
    <location>
        <begin position="67"/>
        <end position="85"/>
    </location>
</feature>
<proteinExistence type="predicted"/>
<dbReference type="PANTHER" id="PTHR45662">
    <property type="entry name" value="PHOSPHATIDYLINOSITIDE PHOSPHATASE SAC1"/>
    <property type="match status" value="1"/>
</dbReference>